<evidence type="ECO:0000313" key="2">
    <source>
        <dbReference type="EMBL" id="NYB75003.1"/>
    </source>
</evidence>
<feature type="chain" id="PRO_5039724044" evidence="1">
    <location>
        <begin position="27"/>
        <end position="47"/>
    </location>
</feature>
<evidence type="ECO:0000313" key="3">
    <source>
        <dbReference type="Proteomes" id="UP000611629"/>
    </source>
</evidence>
<organism evidence="2 3">
    <name type="scientific">Sedimentibacter hydroxybenzoicus DSM 7310</name>
    <dbReference type="NCBI Taxonomy" id="1123245"/>
    <lineage>
        <taxon>Bacteria</taxon>
        <taxon>Bacillati</taxon>
        <taxon>Bacillota</taxon>
        <taxon>Tissierellia</taxon>
        <taxon>Sedimentibacter</taxon>
    </lineage>
</organism>
<reference evidence="2" key="1">
    <citation type="submission" date="2020-07" db="EMBL/GenBank/DDBJ databases">
        <title>Genomic analysis of a strain of Sedimentibacter Hydroxybenzoicus DSM7310.</title>
        <authorList>
            <person name="Ma S."/>
        </authorList>
    </citation>
    <scope>NUCLEOTIDE SEQUENCE</scope>
    <source>
        <strain evidence="2">DSM 7310</strain>
    </source>
</reference>
<keyword evidence="3" id="KW-1185">Reference proteome</keyword>
<sequence length="47" mass="5248">MQKHVMKLTKYLASFALMIVALNVNTSCLFAAHQPKLPSGATKLRKF</sequence>
<dbReference type="Proteomes" id="UP000611629">
    <property type="component" value="Unassembled WGS sequence"/>
</dbReference>
<accession>A0A974BKU0</accession>
<dbReference type="EMBL" id="JACBNQ010000016">
    <property type="protein sequence ID" value="NYB75003.1"/>
    <property type="molecule type" value="Genomic_DNA"/>
</dbReference>
<name>A0A974BKU0_SEDHY</name>
<gene>
    <name evidence="2" type="ORF">HZF24_12720</name>
</gene>
<evidence type="ECO:0000256" key="1">
    <source>
        <dbReference type="SAM" id="SignalP"/>
    </source>
</evidence>
<dbReference type="NCBIfam" id="TIGR04223">
    <property type="entry name" value="quorum_AgrD"/>
    <property type="match status" value="1"/>
</dbReference>
<dbReference type="RefSeq" id="WP_179238710.1">
    <property type="nucleotide sequence ID" value="NZ_JACBNQ010000016.1"/>
</dbReference>
<dbReference type="AlphaFoldDB" id="A0A974BKU0"/>
<dbReference type="InterPro" id="IPR009229">
    <property type="entry name" value="AgrD"/>
</dbReference>
<protein>
    <submittedName>
        <fullName evidence="2">Cyclic lactone autoinducer peptide</fullName>
    </submittedName>
</protein>
<comment type="caution">
    <text evidence="2">The sequence shown here is derived from an EMBL/GenBank/DDBJ whole genome shotgun (WGS) entry which is preliminary data.</text>
</comment>
<proteinExistence type="predicted"/>
<feature type="signal peptide" evidence="1">
    <location>
        <begin position="1"/>
        <end position="26"/>
    </location>
</feature>
<keyword evidence="1" id="KW-0732">Signal</keyword>